<proteinExistence type="predicted"/>
<dbReference type="GeneID" id="55998934"/>
<dbReference type="OrthoDB" id="4226947at2759"/>
<name>A0A7H8RI57_TALRU</name>
<evidence type="ECO:0000256" key="1">
    <source>
        <dbReference type="SAM" id="MobiDB-lite"/>
    </source>
</evidence>
<keyword evidence="3" id="KW-1185">Reference proteome</keyword>
<protein>
    <submittedName>
        <fullName evidence="2">Uncharacterized protein</fullName>
    </submittedName>
</protein>
<dbReference type="RefSeq" id="XP_035350457.1">
    <property type="nucleotide sequence ID" value="XM_035494564.1"/>
</dbReference>
<organism evidence="2 3">
    <name type="scientific">Talaromyces rugulosus</name>
    <name type="common">Penicillium rugulosum</name>
    <dbReference type="NCBI Taxonomy" id="121627"/>
    <lineage>
        <taxon>Eukaryota</taxon>
        <taxon>Fungi</taxon>
        <taxon>Dikarya</taxon>
        <taxon>Ascomycota</taxon>
        <taxon>Pezizomycotina</taxon>
        <taxon>Eurotiomycetes</taxon>
        <taxon>Eurotiomycetidae</taxon>
        <taxon>Eurotiales</taxon>
        <taxon>Trichocomaceae</taxon>
        <taxon>Talaromyces</taxon>
        <taxon>Talaromyces sect. Islandici</taxon>
    </lineage>
</organism>
<dbReference type="EMBL" id="CP055903">
    <property type="protein sequence ID" value="QKX64283.1"/>
    <property type="molecule type" value="Genomic_DNA"/>
</dbReference>
<dbReference type="Proteomes" id="UP000509510">
    <property type="component" value="Chromosome VI"/>
</dbReference>
<sequence length="310" mass="35074">MPRRPVRSLAQRNKRLEQPASTAARHRARRSLADPEPQSSTTTSRPARPARLFTRVPGFNDFKSGSNITQQQFLLFRTVIVKHDPVEFSADLFDMGPQIATARAFLQASDPFQVYIQAIANNGFQGSGDFGPLRKQQMEVFEPDKDESPVNATFINLLQAIAEVGPAPHFSRWRHTKKRFRAFFGYGRGYEAITDGQLETYATNAIEAIVECKSAARPGLGDRVDIQEAAQIVAWIKQHETPANKRILVSQDDKEVFVTIAEYDSNWLRYLRGGRLDLTSVMQMHRYGPWKLEQSSHMENLAEILLAITL</sequence>
<dbReference type="KEGG" id="trg:TRUGW13939_11456"/>
<evidence type="ECO:0000313" key="3">
    <source>
        <dbReference type="Proteomes" id="UP000509510"/>
    </source>
</evidence>
<accession>A0A7H8RI57</accession>
<feature type="region of interest" description="Disordered" evidence="1">
    <location>
        <begin position="1"/>
        <end position="49"/>
    </location>
</feature>
<reference evidence="3" key="1">
    <citation type="submission" date="2020-06" db="EMBL/GenBank/DDBJ databases">
        <title>A chromosome-scale genome assembly of Talaromyces rugulosus W13939.</title>
        <authorList>
            <person name="Wang B."/>
            <person name="Guo L."/>
            <person name="Ye K."/>
            <person name="Wang L."/>
        </authorList>
    </citation>
    <scope>NUCLEOTIDE SEQUENCE [LARGE SCALE GENOMIC DNA]</scope>
    <source>
        <strain evidence="3">W13939</strain>
    </source>
</reference>
<gene>
    <name evidence="2" type="ORF">TRUGW13939_11456</name>
</gene>
<evidence type="ECO:0000313" key="2">
    <source>
        <dbReference type="EMBL" id="QKX64283.1"/>
    </source>
</evidence>
<dbReference type="AlphaFoldDB" id="A0A7H8RI57"/>